<keyword evidence="10 13" id="KW-1133">Transmembrane helix</keyword>
<evidence type="ECO:0000256" key="7">
    <source>
        <dbReference type="ARBA" id="ARBA00022723"/>
    </source>
</evidence>
<feature type="transmembrane region" description="Helical" evidence="13">
    <location>
        <begin position="50"/>
        <end position="71"/>
    </location>
</feature>
<evidence type="ECO:0000313" key="16">
    <source>
        <dbReference type="Proteomes" id="UP000230084"/>
    </source>
</evidence>
<evidence type="ECO:0000256" key="3">
    <source>
        <dbReference type="ARBA" id="ARBA00007931"/>
    </source>
</evidence>
<dbReference type="GO" id="GO:0008237">
    <property type="term" value="F:metallopeptidase activity"/>
    <property type="evidence" value="ECO:0007669"/>
    <property type="project" value="UniProtKB-KW"/>
</dbReference>
<dbReference type="PANTHER" id="PTHR35864">
    <property type="entry name" value="ZINC METALLOPROTEASE MJ0611-RELATED"/>
    <property type="match status" value="1"/>
</dbReference>
<dbReference type="InterPro" id="IPR044537">
    <property type="entry name" value="Rip2-like"/>
</dbReference>
<feature type="domain" description="Peptidase M50" evidence="14">
    <location>
        <begin position="122"/>
        <end position="169"/>
    </location>
</feature>
<feature type="transmembrane region" description="Helical" evidence="13">
    <location>
        <begin position="91"/>
        <end position="114"/>
    </location>
</feature>
<dbReference type="CDD" id="cd06158">
    <property type="entry name" value="S2P-M50_like_1"/>
    <property type="match status" value="1"/>
</dbReference>
<keyword evidence="6 13" id="KW-0812">Transmembrane</keyword>
<evidence type="ECO:0000256" key="1">
    <source>
        <dbReference type="ARBA" id="ARBA00001947"/>
    </source>
</evidence>
<evidence type="ECO:0000313" key="15">
    <source>
        <dbReference type="EMBL" id="PIR47540.1"/>
    </source>
</evidence>
<evidence type="ECO:0000256" key="6">
    <source>
        <dbReference type="ARBA" id="ARBA00022692"/>
    </source>
</evidence>
<evidence type="ECO:0000256" key="12">
    <source>
        <dbReference type="ARBA" id="ARBA00023136"/>
    </source>
</evidence>
<keyword evidence="5" id="KW-0645">Protease</keyword>
<evidence type="ECO:0000259" key="14">
    <source>
        <dbReference type="Pfam" id="PF02163"/>
    </source>
</evidence>
<sequence>MLNLLFDQPALFLVVLLAIVSALSFHEFAHAFIGYTLGDTTAQRLGRLTLNPLAHIDWLGLLMLVTVGFGWGKPVPFNPHNLKFKTWGPVFVAFAGPASNLLFALVSTALFWVFAYSGLLSADNALMMFFGFSVVINLALMFFNLIPLPPLDGSKLLLLVLDKPKYVQARFWIETRGFWILIGVLVVDSFTGINAFGWLFNLVSRVANLLLGGALL</sequence>
<dbReference type="Pfam" id="PF02163">
    <property type="entry name" value="Peptidase_M50"/>
    <property type="match status" value="1"/>
</dbReference>
<dbReference type="Proteomes" id="UP000230084">
    <property type="component" value="Unassembled WGS sequence"/>
</dbReference>
<keyword evidence="7" id="KW-0479">Metal-binding</keyword>
<evidence type="ECO:0000256" key="9">
    <source>
        <dbReference type="ARBA" id="ARBA00022833"/>
    </source>
</evidence>
<keyword evidence="11" id="KW-0482">Metalloprotease</keyword>
<evidence type="ECO:0000256" key="13">
    <source>
        <dbReference type="SAM" id="Phobius"/>
    </source>
</evidence>
<dbReference type="PANTHER" id="PTHR35864:SF1">
    <property type="entry name" value="ZINC METALLOPROTEASE YWHC-RELATED"/>
    <property type="match status" value="1"/>
</dbReference>
<proteinExistence type="inferred from homology"/>
<gene>
    <name evidence="15" type="ORF">COV06_02550</name>
</gene>
<comment type="caution">
    <text evidence="15">The sequence shown here is derived from an EMBL/GenBank/DDBJ whole genome shotgun (WGS) entry which is preliminary data.</text>
</comment>
<dbReference type="InterPro" id="IPR008915">
    <property type="entry name" value="Peptidase_M50"/>
</dbReference>
<evidence type="ECO:0000256" key="5">
    <source>
        <dbReference type="ARBA" id="ARBA00022670"/>
    </source>
</evidence>
<reference evidence="15 16" key="1">
    <citation type="submission" date="2017-09" db="EMBL/GenBank/DDBJ databases">
        <title>Depth-based differentiation of microbial function through sediment-hosted aquifers and enrichment of novel symbionts in the deep terrestrial subsurface.</title>
        <authorList>
            <person name="Probst A.J."/>
            <person name="Ladd B."/>
            <person name="Jarett J.K."/>
            <person name="Geller-Mcgrath D.E."/>
            <person name="Sieber C.M."/>
            <person name="Emerson J.B."/>
            <person name="Anantharaman K."/>
            <person name="Thomas B.C."/>
            <person name="Malmstrom R."/>
            <person name="Stieglmeier M."/>
            <person name="Klingl A."/>
            <person name="Woyke T."/>
            <person name="Ryan C.M."/>
            <person name="Banfield J.F."/>
        </authorList>
    </citation>
    <scope>NUCLEOTIDE SEQUENCE [LARGE SCALE GENOMIC DNA]</scope>
    <source>
        <strain evidence="15">CG10_big_fil_rev_8_21_14_0_10_50_16</strain>
    </source>
</reference>
<organism evidence="15 16">
    <name type="scientific">Candidatus Uhrbacteria bacterium CG10_big_fil_rev_8_21_14_0_10_50_16</name>
    <dbReference type="NCBI Taxonomy" id="1975039"/>
    <lineage>
        <taxon>Bacteria</taxon>
        <taxon>Candidatus Uhriibacteriota</taxon>
    </lineage>
</organism>
<dbReference type="EMBL" id="PCYM01000005">
    <property type="protein sequence ID" value="PIR47540.1"/>
    <property type="molecule type" value="Genomic_DNA"/>
</dbReference>
<dbReference type="GO" id="GO:0046872">
    <property type="term" value="F:metal ion binding"/>
    <property type="evidence" value="ECO:0007669"/>
    <property type="project" value="UniProtKB-KW"/>
</dbReference>
<evidence type="ECO:0000256" key="11">
    <source>
        <dbReference type="ARBA" id="ARBA00023049"/>
    </source>
</evidence>
<feature type="transmembrane region" description="Helical" evidence="13">
    <location>
        <begin position="126"/>
        <end position="146"/>
    </location>
</feature>
<evidence type="ECO:0000256" key="2">
    <source>
        <dbReference type="ARBA" id="ARBA00004651"/>
    </source>
</evidence>
<keyword evidence="8" id="KW-0378">Hydrolase</keyword>
<keyword evidence="9" id="KW-0862">Zinc</keyword>
<dbReference type="GO" id="GO:0005886">
    <property type="term" value="C:plasma membrane"/>
    <property type="evidence" value="ECO:0007669"/>
    <property type="project" value="UniProtKB-SubCell"/>
</dbReference>
<protein>
    <recommendedName>
        <fullName evidence="14">Peptidase M50 domain-containing protein</fullName>
    </recommendedName>
</protein>
<keyword evidence="12 13" id="KW-0472">Membrane</keyword>
<dbReference type="GO" id="GO:0006508">
    <property type="term" value="P:proteolysis"/>
    <property type="evidence" value="ECO:0007669"/>
    <property type="project" value="UniProtKB-KW"/>
</dbReference>
<dbReference type="InterPro" id="IPR052348">
    <property type="entry name" value="Metallopeptidase_M50B"/>
</dbReference>
<evidence type="ECO:0000256" key="10">
    <source>
        <dbReference type="ARBA" id="ARBA00022989"/>
    </source>
</evidence>
<comment type="similarity">
    <text evidence="3">Belongs to the peptidase M50B family.</text>
</comment>
<feature type="transmembrane region" description="Helical" evidence="13">
    <location>
        <begin position="12"/>
        <end position="38"/>
    </location>
</feature>
<keyword evidence="4" id="KW-1003">Cell membrane</keyword>
<comment type="cofactor">
    <cofactor evidence="1">
        <name>Zn(2+)</name>
        <dbReference type="ChEBI" id="CHEBI:29105"/>
    </cofactor>
</comment>
<dbReference type="AlphaFoldDB" id="A0A2H0RM51"/>
<accession>A0A2H0RM51</accession>
<name>A0A2H0RM51_9BACT</name>
<comment type="subcellular location">
    <subcellularLocation>
        <location evidence="2">Cell membrane</location>
        <topology evidence="2">Multi-pass membrane protein</topology>
    </subcellularLocation>
</comment>
<evidence type="ECO:0000256" key="8">
    <source>
        <dbReference type="ARBA" id="ARBA00022801"/>
    </source>
</evidence>
<feature type="transmembrane region" description="Helical" evidence="13">
    <location>
        <begin position="178"/>
        <end position="200"/>
    </location>
</feature>
<evidence type="ECO:0000256" key="4">
    <source>
        <dbReference type="ARBA" id="ARBA00022475"/>
    </source>
</evidence>